<dbReference type="FunFam" id="3.30.420.10:FF:000063">
    <property type="entry name" value="Retrovirus-related Pol polyprotein from transposon 297-like Protein"/>
    <property type="match status" value="1"/>
</dbReference>
<feature type="compositionally biased region" description="Polar residues" evidence="3">
    <location>
        <begin position="1627"/>
        <end position="1639"/>
    </location>
</feature>
<dbReference type="Gene3D" id="3.40.50.720">
    <property type="entry name" value="NAD(P)-binding Rossmann-like Domain"/>
    <property type="match status" value="2"/>
</dbReference>
<dbReference type="InterPro" id="IPR041588">
    <property type="entry name" value="Integrase_H2C2"/>
</dbReference>
<dbReference type="Gene3D" id="3.30.70.270">
    <property type="match status" value="2"/>
</dbReference>
<keyword evidence="2" id="KW-0521">NADP</keyword>
<organism evidence="7 8">
    <name type="scientific">Parthenolecanium corni</name>
    <dbReference type="NCBI Taxonomy" id="536013"/>
    <lineage>
        <taxon>Eukaryota</taxon>
        <taxon>Metazoa</taxon>
        <taxon>Ecdysozoa</taxon>
        <taxon>Arthropoda</taxon>
        <taxon>Hexapoda</taxon>
        <taxon>Insecta</taxon>
        <taxon>Pterygota</taxon>
        <taxon>Neoptera</taxon>
        <taxon>Paraneoptera</taxon>
        <taxon>Hemiptera</taxon>
        <taxon>Sternorrhyncha</taxon>
        <taxon>Coccoidea</taxon>
        <taxon>Coccidae</taxon>
        <taxon>Parthenolecanium</taxon>
    </lineage>
</organism>
<dbReference type="PANTHER" id="PTHR37984:SF8">
    <property type="entry name" value="CCHC-TYPE DOMAIN-CONTAINING PROTEIN"/>
    <property type="match status" value="1"/>
</dbReference>
<dbReference type="InterPro" id="IPR001584">
    <property type="entry name" value="Integrase_cat-core"/>
</dbReference>
<dbReference type="GO" id="GO:0003964">
    <property type="term" value="F:RNA-directed DNA polymerase activity"/>
    <property type="evidence" value="ECO:0007669"/>
    <property type="project" value="UniProtKB-EC"/>
</dbReference>
<keyword evidence="4" id="KW-0732">Signal</keyword>
<accession>A0AAN9Y6V6</accession>
<dbReference type="PROSITE" id="PS50994">
    <property type="entry name" value="INTEGRASE"/>
    <property type="match status" value="1"/>
</dbReference>
<keyword evidence="8" id="KW-1185">Reference proteome</keyword>
<reference evidence="7 8" key="1">
    <citation type="submission" date="2024-03" db="EMBL/GenBank/DDBJ databases">
        <title>Adaptation during the transition from Ophiocordyceps entomopathogen to insect associate is accompanied by gene loss and intensified selection.</title>
        <authorList>
            <person name="Ward C.M."/>
            <person name="Onetto C.A."/>
            <person name="Borneman A.R."/>
        </authorList>
    </citation>
    <scope>NUCLEOTIDE SEQUENCE [LARGE SCALE GENOMIC DNA]</scope>
    <source>
        <strain evidence="7">AWRI1</strain>
        <tissue evidence="7">Single Adult Female</tissue>
    </source>
</reference>
<dbReference type="InterPro" id="IPR043128">
    <property type="entry name" value="Rev_trsase/Diguanyl_cyclase"/>
</dbReference>
<comment type="caution">
    <text evidence="7">The sequence shown here is derived from an EMBL/GenBank/DDBJ whole genome shotgun (WGS) entry which is preliminary data.</text>
</comment>
<evidence type="ECO:0000256" key="4">
    <source>
        <dbReference type="SAM" id="SignalP"/>
    </source>
</evidence>
<dbReference type="InterPro" id="IPR043502">
    <property type="entry name" value="DNA/RNA_pol_sf"/>
</dbReference>
<proteinExistence type="predicted"/>
<dbReference type="Pfam" id="PF17921">
    <property type="entry name" value="Integrase_H2C2"/>
    <property type="match status" value="1"/>
</dbReference>
<dbReference type="Proteomes" id="UP001367676">
    <property type="component" value="Unassembled WGS sequence"/>
</dbReference>
<sequence length="1661" mass="187746">MENVTPLWKICIFLSTYQLVMELGGGSTDGLGKAYARELASRGVNIVLVSRTLQKLETVAAEIRKDFNVKTKIIVADFSEGYSVFTHVENELKGTPVGILVNNVVMNVDHSMFFDEMSPDFIFKTVNVNVATALMMTRIVLPQMKERKQGAIVNVSSILELYPTPLFSTYGASKAFMRSFTYSLDAECQPYGITVQLLTPSFMKTNLTKFSNFVQECHDFYVTKPSIFATHAVNTLGIAKHTSGYLPHEISVRSTDGIGKAYANELAERGMNIVLISRTQEKLDRVAAEIRNQFKVQTKTVQADFKNCPDVMEHIERELEGLEIGILVDPPVPPALQALPASLVANIRPPPSINVHGDRAEEWTLFDQQFTWFAAATSLTNQPEPVQIAVFMSSIGPEAVKEFNSLKLSPDELSSLSQIRSALQHRFAPKVNYRFERYQFNKIIQEPEEKFDKFLTRVMIRAKRCQFGTLLDDLIVDRIIFGIRDDQLRTKLLDIDSLTLAKASSMCRNAEACSEQVKVVNADTQQKCQSTASIAAIQKSGKPSSDPPKNYNCKNCGSSHPWRQCPAFNQICKSCGKRNHLASVCKSKQQSKPAHFAPSTSESSQRPVFKAQHKNVAEIQTESPDSPQDEQLFVNALTTDMSNQCLDGILYVNSITVSQIQNKISGGDSWYESLCLPNNEISRLKLDTGAQCNVLPLKIAQKLRAQIRHSSVRRIVSYGDGNFHLEVLGEINIKARFVSRRGRIFDLTFLIVAENVSPILGLSSCLDCGFIRRVLEIDTETWSEIKAQYQLVFAGLGNAEKFPYDIVLIDNPKLSICPARRIPFQLLAPVKKELDFMENLKVIKSITHPTPVVSPMVIMRKGGKIKIGIDPYELNKNLKRHHHPLKTVEEIAATIKNSKFFTVLDCYKGYWQIPLTKRTQDYLTFSTPWGRYSCLRLPYGIASAPEIFQRIMSSLFQDLPYVEISMDDILIHACTEEELKMYTRTVLHRIQEAGFKLNPQKCIFGTSKVRFLGHIFSNKGLCPDPTKIDGILALKTPSTVAELQRFLGSVTYLGKFIENLSELTEPLRKLLKKDVVWEWTEEQNVAFEKLKKVLVSKPVLKYYDVNKPVLLSVDASSKALGAVLLQDRQPVAYATKALTDSQTYLPQIEKEALAVRFACEKFHQYIFGKELIIETDHKPLESIFRKPIFMAPPRLKRILLDVLQYNPSVIYKKGKEIPLPDMLSRDCINQEPPTETDLEVLVVLPISAPALLEFQEATTSDPELPLLTETILHGWPDKINEVPPPIRKYFNFREDLSVHQNLVLKSDQIVVPLSLRPKMLKLIHQGHLGTTSCINRARSALFWLGMTEDINRFVTTCEVCQSTHKRKQPEPLITKPIPQRPWEIVATDIFQLGTKHFLLIADSYSGFVDYKQLTTLTSYPVIQALKYWFSIHGIPDYLDSDGGPQFSSAEFAAFAKSWHFTHRISSPHYPQSNGLAERNVATVKNILMKCAKDNSDPYLALLNWRNTPRSQTLQSPNERLMSRQTKTLLPVSSENLQPKIVSNVPDSLSAARQQQKLYADRRATPQPSFQQGESVLVQEGSRYWVRGRIVEVLPEPRSYKVETESGQIFRRNSSFIRHSSLPFFRKPTSNYTSANQTDQAPSSSIASRPRRTIKPPQRLNL</sequence>
<name>A0AAN9Y6V6_9HEMI</name>
<evidence type="ECO:0000256" key="3">
    <source>
        <dbReference type="SAM" id="MobiDB-lite"/>
    </source>
</evidence>
<dbReference type="SUPFAM" id="SSF56672">
    <property type="entry name" value="DNA/RNA polymerases"/>
    <property type="match status" value="1"/>
</dbReference>
<feature type="domain" description="Integrase catalytic" evidence="6">
    <location>
        <begin position="1377"/>
        <end position="1538"/>
    </location>
</feature>
<dbReference type="Gene3D" id="3.30.420.10">
    <property type="entry name" value="Ribonuclease H-like superfamily/Ribonuclease H"/>
    <property type="match status" value="1"/>
</dbReference>
<dbReference type="GO" id="GO:0042575">
    <property type="term" value="C:DNA polymerase complex"/>
    <property type="evidence" value="ECO:0007669"/>
    <property type="project" value="UniProtKB-ARBA"/>
</dbReference>
<dbReference type="CDD" id="cd01647">
    <property type="entry name" value="RT_LTR"/>
    <property type="match status" value="1"/>
</dbReference>
<dbReference type="Pfam" id="PF00078">
    <property type="entry name" value="RVT_1"/>
    <property type="match status" value="1"/>
</dbReference>
<feature type="domain" description="Reverse transcriptase" evidence="5">
    <location>
        <begin position="840"/>
        <end position="1016"/>
    </location>
</feature>
<dbReference type="GO" id="GO:0003676">
    <property type="term" value="F:nucleic acid binding"/>
    <property type="evidence" value="ECO:0007669"/>
    <property type="project" value="InterPro"/>
</dbReference>
<dbReference type="CDD" id="cd05481">
    <property type="entry name" value="retropepsin_like_LTR_1"/>
    <property type="match status" value="1"/>
</dbReference>
<dbReference type="EC" id="2.7.7.49" evidence="1"/>
<dbReference type="InterPro" id="IPR000477">
    <property type="entry name" value="RT_dom"/>
</dbReference>
<dbReference type="CDD" id="cd09274">
    <property type="entry name" value="RNase_HI_RT_Ty3"/>
    <property type="match status" value="1"/>
</dbReference>
<feature type="chain" id="PRO_5043036100" description="RNA-directed DNA polymerase" evidence="4">
    <location>
        <begin position="23"/>
        <end position="1661"/>
    </location>
</feature>
<protein>
    <recommendedName>
        <fullName evidence="1">RNA-directed DNA polymerase</fullName>
        <ecNumber evidence="1">2.7.7.49</ecNumber>
    </recommendedName>
</protein>
<dbReference type="SUPFAM" id="SSF53098">
    <property type="entry name" value="Ribonuclease H-like"/>
    <property type="match status" value="1"/>
</dbReference>
<evidence type="ECO:0000313" key="7">
    <source>
        <dbReference type="EMBL" id="KAK7601266.1"/>
    </source>
</evidence>
<dbReference type="Gene3D" id="1.10.340.70">
    <property type="match status" value="1"/>
</dbReference>
<dbReference type="PROSITE" id="PS50878">
    <property type="entry name" value="RT_POL"/>
    <property type="match status" value="1"/>
</dbReference>
<dbReference type="PANTHER" id="PTHR37984">
    <property type="entry name" value="PROTEIN CBG26694"/>
    <property type="match status" value="1"/>
</dbReference>
<dbReference type="InterPro" id="IPR012337">
    <property type="entry name" value="RNaseH-like_sf"/>
</dbReference>
<dbReference type="GO" id="GO:0015074">
    <property type="term" value="P:DNA integration"/>
    <property type="evidence" value="ECO:0007669"/>
    <property type="project" value="InterPro"/>
</dbReference>
<feature type="region of interest" description="Disordered" evidence="3">
    <location>
        <begin position="1627"/>
        <end position="1661"/>
    </location>
</feature>
<dbReference type="InterPro" id="IPR036397">
    <property type="entry name" value="RNaseH_sf"/>
</dbReference>
<dbReference type="Pfam" id="PF17919">
    <property type="entry name" value="RT_RNaseH_2"/>
    <property type="match status" value="1"/>
</dbReference>
<dbReference type="InterPro" id="IPR002347">
    <property type="entry name" value="SDR_fam"/>
</dbReference>
<dbReference type="EMBL" id="JBBCAQ010000010">
    <property type="protein sequence ID" value="KAK7601266.1"/>
    <property type="molecule type" value="Genomic_DNA"/>
</dbReference>
<evidence type="ECO:0000313" key="8">
    <source>
        <dbReference type="Proteomes" id="UP001367676"/>
    </source>
</evidence>
<dbReference type="PRINTS" id="PR00081">
    <property type="entry name" value="GDHRDH"/>
</dbReference>
<dbReference type="InterPro" id="IPR036291">
    <property type="entry name" value="NAD(P)-bd_dom_sf"/>
</dbReference>
<dbReference type="InterPro" id="IPR050951">
    <property type="entry name" value="Retrovirus_Pol_polyprotein"/>
</dbReference>
<evidence type="ECO:0000259" key="5">
    <source>
        <dbReference type="PROSITE" id="PS50878"/>
    </source>
</evidence>
<dbReference type="CDD" id="cd05356">
    <property type="entry name" value="17beta-HSD1_like_SDR_c"/>
    <property type="match status" value="1"/>
</dbReference>
<feature type="signal peptide" evidence="4">
    <location>
        <begin position="1"/>
        <end position="22"/>
    </location>
</feature>
<evidence type="ECO:0000259" key="6">
    <source>
        <dbReference type="PROSITE" id="PS50994"/>
    </source>
</evidence>
<dbReference type="SUPFAM" id="SSF51735">
    <property type="entry name" value="NAD(P)-binding Rossmann-fold domains"/>
    <property type="match status" value="2"/>
</dbReference>
<dbReference type="Gene3D" id="3.10.10.10">
    <property type="entry name" value="HIV Type 1 Reverse Transcriptase, subunit A, domain 1"/>
    <property type="match status" value="1"/>
</dbReference>
<dbReference type="InterPro" id="IPR041577">
    <property type="entry name" value="RT_RNaseH_2"/>
</dbReference>
<dbReference type="FunFam" id="3.30.70.270:FF:000026">
    <property type="entry name" value="Transposon Ty3-G Gag-Pol polyprotein"/>
    <property type="match status" value="1"/>
</dbReference>
<dbReference type="FunFam" id="3.40.50.720:FF:000137">
    <property type="entry name" value="Hydroxysteroid (17-beta) dehydrogenase 3"/>
    <property type="match status" value="1"/>
</dbReference>
<evidence type="ECO:0000256" key="1">
    <source>
        <dbReference type="ARBA" id="ARBA00012493"/>
    </source>
</evidence>
<evidence type="ECO:0000256" key="2">
    <source>
        <dbReference type="ARBA" id="ARBA00022857"/>
    </source>
</evidence>
<gene>
    <name evidence="7" type="ORF">V9T40_008707</name>
</gene>
<dbReference type="FunFam" id="1.10.340.70:FF:000003">
    <property type="entry name" value="Protein CBG25708"/>
    <property type="match status" value="1"/>
</dbReference>
<dbReference type="Pfam" id="PF00106">
    <property type="entry name" value="adh_short"/>
    <property type="match status" value="2"/>
</dbReference>